<name>A0A438K243_VITVI</name>
<dbReference type="GO" id="GO:0003700">
    <property type="term" value="F:DNA-binding transcription factor activity"/>
    <property type="evidence" value="ECO:0007669"/>
    <property type="project" value="UniProtKB-UniRule"/>
</dbReference>
<evidence type="ECO:0000256" key="7">
    <source>
        <dbReference type="ARBA" id="ARBA00023242"/>
    </source>
</evidence>
<keyword evidence="4 9" id="KW-0805">Transcription regulation</keyword>
<comment type="function">
    <text evidence="9">Transcription factor that binds specifically to a 5'-AA[AG]G-3' consensus core sequence.</text>
</comment>
<evidence type="ECO:0000256" key="1">
    <source>
        <dbReference type="ARBA" id="ARBA00022723"/>
    </source>
</evidence>
<dbReference type="GO" id="GO:0008270">
    <property type="term" value="F:zinc ion binding"/>
    <property type="evidence" value="ECO:0007669"/>
    <property type="project" value="UniProtKB-KW"/>
</dbReference>
<dbReference type="GO" id="GO:0003677">
    <property type="term" value="F:DNA binding"/>
    <property type="evidence" value="ECO:0007669"/>
    <property type="project" value="UniProtKB-UniRule"/>
</dbReference>
<dbReference type="AlphaFoldDB" id="A0A438K243"/>
<dbReference type="EMBL" id="QGNW01000019">
    <property type="protein sequence ID" value="RVX15261.1"/>
    <property type="molecule type" value="Genomic_DNA"/>
</dbReference>
<comment type="caution">
    <text evidence="12">The sequence shown here is derived from an EMBL/GenBank/DDBJ whole genome shotgun (WGS) entry which is preliminary data.</text>
</comment>
<keyword evidence="5 8" id="KW-0238">DNA-binding</keyword>
<gene>
    <name evidence="12" type="primary">DOF3.4_0</name>
    <name evidence="12" type="ORF">CK203_007761</name>
</gene>
<dbReference type="Pfam" id="PF02701">
    <property type="entry name" value="Zn_ribbon_Dof"/>
    <property type="match status" value="1"/>
</dbReference>
<feature type="compositionally biased region" description="Low complexity" evidence="10">
    <location>
        <begin position="84"/>
        <end position="96"/>
    </location>
</feature>
<keyword evidence="2 8" id="KW-0863">Zinc-finger</keyword>
<feature type="region of interest" description="Disordered" evidence="10">
    <location>
        <begin position="1"/>
        <end position="28"/>
    </location>
</feature>
<keyword evidence="7 8" id="KW-0539">Nucleus</keyword>
<organism evidence="12 13">
    <name type="scientific">Vitis vinifera</name>
    <name type="common">Grape</name>
    <dbReference type="NCBI Taxonomy" id="29760"/>
    <lineage>
        <taxon>Eukaryota</taxon>
        <taxon>Viridiplantae</taxon>
        <taxon>Streptophyta</taxon>
        <taxon>Embryophyta</taxon>
        <taxon>Tracheophyta</taxon>
        <taxon>Spermatophyta</taxon>
        <taxon>Magnoliopsida</taxon>
        <taxon>eudicotyledons</taxon>
        <taxon>Gunneridae</taxon>
        <taxon>Pentapetalae</taxon>
        <taxon>rosids</taxon>
        <taxon>Vitales</taxon>
        <taxon>Vitaceae</taxon>
        <taxon>Viteae</taxon>
        <taxon>Vitis</taxon>
    </lineage>
</organism>
<evidence type="ECO:0000256" key="5">
    <source>
        <dbReference type="ARBA" id="ARBA00023125"/>
    </source>
</evidence>
<comment type="subcellular location">
    <subcellularLocation>
        <location evidence="8 9">Nucleus</location>
    </subcellularLocation>
</comment>
<evidence type="ECO:0000313" key="12">
    <source>
        <dbReference type="EMBL" id="RVX15261.1"/>
    </source>
</evidence>
<proteinExistence type="predicted"/>
<dbReference type="PROSITE" id="PS01361">
    <property type="entry name" value="ZF_DOF_1"/>
    <property type="match status" value="1"/>
</dbReference>
<accession>A0A438K243</accession>
<evidence type="ECO:0000256" key="8">
    <source>
        <dbReference type="PROSITE-ProRule" id="PRU00071"/>
    </source>
</evidence>
<dbReference type="PANTHER" id="PTHR31992:SF203">
    <property type="entry name" value="DOF ZINC FINGER PROTEIN"/>
    <property type="match status" value="1"/>
</dbReference>
<evidence type="ECO:0000256" key="3">
    <source>
        <dbReference type="ARBA" id="ARBA00022833"/>
    </source>
</evidence>
<keyword evidence="6 9" id="KW-0804">Transcription</keyword>
<reference evidence="12 13" key="1">
    <citation type="journal article" date="2018" name="PLoS Genet.">
        <title>Population sequencing reveals clonal diversity and ancestral inbreeding in the grapevine cultivar Chardonnay.</title>
        <authorList>
            <person name="Roach M.J."/>
            <person name="Johnson D.L."/>
            <person name="Bohlmann J."/>
            <person name="van Vuuren H.J."/>
            <person name="Jones S.J."/>
            <person name="Pretorius I.S."/>
            <person name="Schmidt S.A."/>
            <person name="Borneman A.R."/>
        </authorList>
    </citation>
    <scope>NUCLEOTIDE SEQUENCE [LARGE SCALE GENOMIC DNA]</scope>
    <source>
        <strain evidence="13">cv. Chardonnay</strain>
        <tissue evidence="12">Leaf</tissue>
    </source>
</reference>
<protein>
    <recommendedName>
        <fullName evidence="9">Dof zinc finger protein</fullName>
    </recommendedName>
</protein>
<evidence type="ECO:0000256" key="4">
    <source>
        <dbReference type="ARBA" id="ARBA00023015"/>
    </source>
</evidence>
<evidence type="ECO:0000256" key="10">
    <source>
        <dbReference type="SAM" id="MobiDB-lite"/>
    </source>
</evidence>
<evidence type="ECO:0000256" key="2">
    <source>
        <dbReference type="ARBA" id="ARBA00022771"/>
    </source>
</evidence>
<dbReference type="Proteomes" id="UP000288805">
    <property type="component" value="Unassembled WGS sequence"/>
</dbReference>
<dbReference type="InterPro" id="IPR045174">
    <property type="entry name" value="Dof"/>
</dbReference>
<dbReference type="GO" id="GO:0005634">
    <property type="term" value="C:nucleus"/>
    <property type="evidence" value="ECO:0007669"/>
    <property type="project" value="UniProtKB-SubCell"/>
</dbReference>
<evidence type="ECO:0000313" key="13">
    <source>
        <dbReference type="Proteomes" id="UP000288805"/>
    </source>
</evidence>
<keyword evidence="1 9" id="KW-0479">Metal-binding</keyword>
<feature type="domain" description="Dof-type" evidence="11">
    <location>
        <begin position="26"/>
        <end position="80"/>
    </location>
</feature>
<feature type="compositionally biased region" description="Basic and acidic residues" evidence="10">
    <location>
        <begin position="1"/>
        <end position="10"/>
    </location>
</feature>
<evidence type="ECO:0000256" key="6">
    <source>
        <dbReference type="ARBA" id="ARBA00023163"/>
    </source>
</evidence>
<dbReference type="PANTHER" id="PTHR31992">
    <property type="entry name" value="DOF ZINC FINGER PROTEIN DOF1.4-RELATED"/>
    <property type="match status" value="1"/>
</dbReference>
<keyword evidence="3 9" id="KW-0862">Zinc</keyword>
<sequence length="287" mass="30635">MPSESGERRVARPQQVGGHPPQSEHLPCPRCDSTNTKFCYYNNYNLSQPRHFCKSCRRYWTQGGTLRNIPVGGGTRKNSKRSRTATSSSSSTLETTPANPISVSPVLKAETETPQRNGLSLNGDVSGGFTSLLNSQGPGFLALNGFSLGLGPGFDEMGFGPAKGVWSYPDVGDVVLGGDGTGSGGGSASSSICNTWQLSGGEVGFVDGDCFAWPDLAISTPGQAVVFYFFLVPVAWWVLLPVCSVNVEVSVENIGARNLRTILGVRLIFTNKEKKFWEENLATKSGA</sequence>
<evidence type="ECO:0000256" key="9">
    <source>
        <dbReference type="RuleBase" id="RU369094"/>
    </source>
</evidence>
<dbReference type="InterPro" id="IPR003851">
    <property type="entry name" value="Znf_Dof"/>
</dbReference>
<feature type="region of interest" description="Disordered" evidence="10">
    <location>
        <begin position="67"/>
        <end position="121"/>
    </location>
</feature>
<dbReference type="PROSITE" id="PS50884">
    <property type="entry name" value="ZF_DOF_2"/>
    <property type="match status" value="1"/>
</dbReference>
<evidence type="ECO:0000259" key="11">
    <source>
        <dbReference type="PROSITE" id="PS50884"/>
    </source>
</evidence>